<evidence type="ECO:0000313" key="4">
    <source>
        <dbReference type="Proteomes" id="UP001589858"/>
    </source>
</evidence>
<comment type="caution">
    <text evidence="3">The sequence shown here is derived from an EMBL/GenBank/DDBJ whole genome shotgun (WGS) entry which is preliminary data.</text>
</comment>
<evidence type="ECO:0000256" key="2">
    <source>
        <dbReference type="SAM" id="SignalP"/>
    </source>
</evidence>
<keyword evidence="4" id="KW-1185">Reference proteome</keyword>
<evidence type="ECO:0000313" key="3">
    <source>
        <dbReference type="EMBL" id="MFC0685702.1"/>
    </source>
</evidence>
<reference evidence="3 4" key="1">
    <citation type="submission" date="2024-09" db="EMBL/GenBank/DDBJ databases">
        <authorList>
            <person name="Sun Q."/>
            <person name="Mori K."/>
        </authorList>
    </citation>
    <scope>NUCLEOTIDE SEQUENCE [LARGE SCALE GENOMIC DNA]</scope>
    <source>
        <strain evidence="3 4">CICC 11035S</strain>
    </source>
</reference>
<dbReference type="EMBL" id="JBHLTM010000055">
    <property type="protein sequence ID" value="MFC0685702.1"/>
    <property type="molecule type" value="Genomic_DNA"/>
</dbReference>
<protein>
    <recommendedName>
        <fullName evidence="5">Secreted protein</fullName>
    </recommendedName>
</protein>
<dbReference type="RefSeq" id="WP_267219130.1">
    <property type="nucleotide sequence ID" value="NZ_JAPCWC010000003.1"/>
</dbReference>
<proteinExistence type="predicted"/>
<name>A0ABV6S8Y1_9SPHN</name>
<feature type="region of interest" description="Disordered" evidence="1">
    <location>
        <begin position="64"/>
        <end position="85"/>
    </location>
</feature>
<evidence type="ECO:0000256" key="1">
    <source>
        <dbReference type="SAM" id="MobiDB-lite"/>
    </source>
</evidence>
<sequence length="85" mass="9296">MKVLKAILLTGLAAVAMPALADNPPKPDRNAPNTVRCKQLTETGSLVVKKRICKTNAEWRAIREQQSQDADDLITRNRAGMNPNG</sequence>
<organism evidence="3 4">
    <name type="scientific">Novosphingobium clariflavum</name>
    <dbReference type="NCBI Taxonomy" id="2029884"/>
    <lineage>
        <taxon>Bacteria</taxon>
        <taxon>Pseudomonadati</taxon>
        <taxon>Pseudomonadota</taxon>
        <taxon>Alphaproteobacteria</taxon>
        <taxon>Sphingomonadales</taxon>
        <taxon>Sphingomonadaceae</taxon>
        <taxon>Novosphingobium</taxon>
    </lineage>
</organism>
<dbReference type="Proteomes" id="UP001589858">
    <property type="component" value="Unassembled WGS sequence"/>
</dbReference>
<accession>A0ABV6S8Y1</accession>
<evidence type="ECO:0008006" key="5">
    <source>
        <dbReference type="Google" id="ProtNLM"/>
    </source>
</evidence>
<keyword evidence="2" id="KW-0732">Signal</keyword>
<gene>
    <name evidence="3" type="ORF">ACFFF8_13955</name>
</gene>
<feature type="signal peptide" evidence="2">
    <location>
        <begin position="1"/>
        <end position="21"/>
    </location>
</feature>
<feature type="chain" id="PRO_5045179826" description="Secreted protein" evidence="2">
    <location>
        <begin position="22"/>
        <end position="85"/>
    </location>
</feature>